<dbReference type="Proteomes" id="UP000243499">
    <property type="component" value="Chromosome 9"/>
</dbReference>
<feature type="compositionally biased region" description="Low complexity" evidence="1">
    <location>
        <begin position="1"/>
        <end position="10"/>
    </location>
</feature>
<dbReference type="AlphaFoldDB" id="A0A2T8I6J8"/>
<dbReference type="PANTHER" id="PTHR35103:SF1">
    <property type="entry name" value="OS06G0115700 PROTEIN"/>
    <property type="match status" value="1"/>
</dbReference>
<feature type="region of interest" description="Disordered" evidence="1">
    <location>
        <begin position="79"/>
        <end position="98"/>
    </location>
</feature>
<evidence type="ECO:0000313" key="2">
    <source>
        <dbReference type="EMBL" id="PVH33286.1"/>
    </source>
</evidence>
<proteinExistence type="predicted"/>
<gene>
    <name evidence="2" type="ORF">PAHAL_9G617300</name>
</gene>
<dbReference type="EMBL" id="CM008054">
    <property type="protein sequence ID" value="PVH33286.1"/>
    <property type="molecule type" value="Genomic_DNA"/>
</dbReference>
<feature type="region of interest" description="Disordered" evidence="1">
    <location>
        <begin position="1"/>
        <end position="34"/>
    </location>
</feature>
<organism evidence="2">
    <name type="scientific">Panicum hallii</name>
    <dbReference type="NCBI Taxonomy" id="206008"/>
    <lineage>
        <taxon>Eukaryota</taxon>
        <taxon>Viridiplantae</taxon>
        <taxon>Streptophyta</taxon>
        <taxon>Embryophyta</taxon>
        <taxon>Tracheophyta</taxon>
        <taxon>Spermatophyta</taxon>
        <taxon>Magnoliopsida</taxon>
        <taxon>Liliopsida</taxon>
        <taxon>Poales</taxon>
        <taxon>Poaceae</taxon>
        <taxon>PACMAD clade</taxon>
        <taxon>Panicoideae</taxon>
        <taxon>Panicodae</taxon>
        <taxon>Paniceae</taxon>
        <taxon>Panicinae</taxon>
        <taxon>Panicum</taxon>
        <taxon>Panicum sect. Panicum</taxon>
    </lineage>
</organism>
<evidence type="ECO:0000256" key="1">
    <source>
        <dbReference type="SAM" id="MobiDB-lite"/>
    </source>
</evidence>
<reference evidence="2" key="1">
    <citation type="submission" date="2018-04" db="EMBL/GenBank/DDBJ databases">
        <title>WGS assembly of Panicum hallii.</title>
        <authorList>
            <person name="Lovell J."/>
            <person name="Jenkins J."/>
            <person name="Lowry D."/>
            <person name="Mamidi S."/>
            <person name="Sreedasyam A."/>
            <person name="Weng X."/>
            <person name="Barry K."/>
            <person name="Bonette J."/>
            <person name="Campitelli B."/>
            <person name="Daum C."/>
            <person name="Gordon S."/>
            <person name="Gould B."/>
            <person name="Lipzen A."/>
            <person name="Macqueen A."/>
            <person name="Palacio-Mejia J."/>
            <person name="Plott C."/>
            <person name="Shakirov E."/>
            <person name="Shu S."/>
            <person name="Yoshinaga Y."/>
            <person name="Zane M."/>
            <person name="Rokhsar D."/>
            <person name="Grimwood J."/>
            <person name="Schmutz J."/>
            <person name="Juenger T."/>
        </authorList>
    </citation>
    <scope>NUCLEOTIDE SEQUENCE [LARGE SCALE GENOMIC DNA]</scope>
    <source>
        <strain evidence="2">FIL2</strain>
    </source>
</reference>
<dbReference type="Gramene" id="PVH33286">
    <property type="protein sequence ID" value="PVH33286"/>
    <property type="gene ID" value="PAHAL_9G617300"/>
</dbReference>
<sequence>MSLWTVGPTGPLLPPTTQIRSGSSLPRPRFFPGERVDPPVPITDMLLSWAQEAHFSMGGLGVKHLRVALPVLRLSVSLPAPRTEPRTPSSISGIRPQQLDCFDGEHPRTLLYLP</sequence>
<accession>A0A2T8I6J8</accession>
<protein>
    <submittedName>
        <fullName evidence="2">Uncharacterized protein</fullName>
    </submittedName>
</protein>
<name>A0A2T8I6J8_9POAL</name>
<dbReference type="PANTHER" id="PTHR35103">
    <property type="entry name" value="OS06G0115700 PROTEIN"/>
    <property type="match status" value="1"/>
</dbReference>